<dbReference type="PROSITE" id="PS00903">
    <property type="entry name" value="CYT_DCMP_DEAMINASES_1"/>
    <property type="match status" value="1"/>
</dbReference>
<dbReference type="InterPro" id="IPR002125">
    <property type="entry name" value="CMP_dCMP_dom"/>
</dbReference>
<dbReference type="EMBL" id="JACRVF010000001">
    <property type="protein sequence ID" value="MBC5992138.1"/>
    <property type="molecule type" value="Genomic_DNA"/>
</dbReference>
<keyword evidence="3" id="KW-0378">Hydrolase</keyword>
<dbReference type="PANTHER" id="PTHR11079">
    <property type="entry name" value="CYTOSINE DEAMINASE FAMILY MEMBER"/>
    <property type="match status" value="1"/>
</dbReference>
<dbReference type="CDD" id="cd01285">
    <property type="entry name" value="nucleoside_deaminase"/>
    <property type="match status" value="1"/>
</dbReference>
<evidence type="ECO:0000256" key="1">
    <source>
        <dbReference type="ARBA" id="ARBA00006576"/>
    </source>
</evidence>
<keyword evidence="2" id="KW-0479">Metal-binding</keyword>
<comment type="similarity">
    <text evidence="1">Belongs to the cytidine and deoxycytidylate deaminase family.</text>
</comment>
<evidence type="ECO:0000313" key="7">
    <source>
        <dbReference type="Proteomes" id="UP000603640"/>
    </source>
</evidence>
<dbReference type="InterPro" id="IPR016192">
    <property type="entry name" value="APOBEC/CMP_deaminase_Zn-bd"/>
</dbReference>
<dbReference type="RefSeq" id="WP_187066095.1">
    <property type="nucleotide sequence ID" value="NZ_JACRVF010000001.1"/>
</dbReference>
<evidence type="ECO:0000256" key="3">
    <source>
        <dbReference type="ARBA" id="ARBA00022801"/>
    </source>
</evidence>
<keyword evidence="4" id="KW-0862">Zinc</keyword>
<dbReference type="GO" id="GO:0006152">
    <property type="term" value="P:purine nucleoside catabolic process"/>
    <property type="evidence" value="ECO:0007669"/>
    <property type="project" value="TreeGrafter"/>
</dbReference>
<evidence type="ECO:0000259" key="5">
    <source>
        <dbReference type="PROSITE" id="PS51747"/>
    </source>
</evidence>
<dbReference type="Gene3D" id="3.40.140.10">
    <property type="entry name" value="Cytidine Deaminase, domain 2"/>
    <property type="match status" value="1"/>
</dbReference>
<dbReference type="GO" id="GO:0008270">
    <property type="term" value="F:zinc ion binding"/>
    <property type="evidence" value="ECO:0007669"/>
    <property type="project" value="InterPro"/>
</dbReference>
<dbReference type="InterPro" id="IPR016193">
    <property type="entry name" value="Cytidine_deaminase-like"/>
</dbReference>
<dbReference type="PANTHER" id="PTHR11079:SF161">
    <property type="entry name" value="CMP_DCMP-TYPE DEAMINASE DOMAIN-CONTAINING PROTEIN"/>
    <property type="match status" value="1"/>
</dbReference>
<reference evidence="6" key="1">
    <citation type="submission" date="2020-08" db="EMBL/GenBank/DDBJ databases">
        <title>Pontibacter sp. SD6 16S ribosomal RNA gene Genome sequencing and assembly.</title>
        <authorList>
            <person name="Kang M."/>
        </authorList>
    </citation>
    <scope>NUCLEOTIDE SEQUENCE</scope>
    <source>
        <strain evidence="6">SD6</strain>
    </source>
</reference>
<dbReference type="PROSITE" id="PS51747">
    <property type="entry name" value="CYT_DCMP_DEAMINASES_2"/>
    <property type="match status" value="1"/>
</dbReference>
<dbReference type="SUPFAM" id="SSF53927">
    <property type="entry name" value="Cytidine deaminase-like"/>
    <property type="match status" value="1"/>
</dbReference>
<evidence type="ECO:0000313" key="6">
    <source>
        <dbReference type="EMBL" id="MBC5992138.1"/>
    </source>
</evidence>
<accession>A0A923SHW9</accession>
<comment type="caution">
    <text evidence="6">The sequence shown here is derived from an EMBL/GenBank/DDBJ whole genome shotgun (WGS) entry which is preliminary data.</text>
</comment>
<keyword evidence="7" id="KW-1185">Reference proteome</keyword>
<gene>
    <name evidence="6" type="ORF">H8S84_04725</name>
</gene>
<protein>
    <submittedName>
        <fullName evidence="6">Nucleoside deaminase</fullName>
    </submittedName>
</protein>
<sequence>MKEKEGFMREAIRLSEEKMKAGFGGPFGAVVVCNNEIIARGYNNVLSSNDPTAHAEVDAIRKACQALGVYQLTDCELYTSCEPCPMCLGAIYWARLKKVYYGNTRQDAAAVGFDDDFIYEELNIPIENRQIPMHQMLPQEASQAFKEWQQKEDKQKY</sequence>
<name>A0A923SHW9_9BACT</name>
<evidence type="ECO:0000256" key="2">
    <source>
        <dbReference type="ARBA" id="ARBA00022723"/>
    </source>
</evidence>
<dbReference type="FunFam" id="3.40.140.10:FF:000011">
    <property type="entry name" value="tRNA-specific adenosine deaminase"/>
    <property type="match status" value="1"/>
</dbReference>
<dbReference type="Proteomes" id="UP000603640">
    <property type="component" value="Unassembled WGS sequence"/>
</dbReference>
<evidence type="ECO:0000256" key="4">
    <source>
        <dbReference type="ARBA" id="ARBA00022833"/>
    </source>
</evidence>
<feature type="domain" description="CMP/dCMP-type deaminase" evidence="5">
    <location>
        <begin position="2"/>
        <end position="114"/>
    </location>
</feature>
<proteinExistence type="inferred from homology"/>
<dbReference type="GO" id="GO:0047974">
    <property type="term" value="F:guanosine deaminase activity"/>
    <property type="evidence" value="ECO:0007669"/>
    <property type="project" value="TreeGrafter"/>
</dbReference>
<dbReference type="AlphaFoldDB" id="A0A923SHW9"/>
<dbReference type="Pfam" id="PF00383">
    <property type="entry name" value="dCMP_cyt_deam_1"/>
    <property type="match status" value="1"/>
</dbReference>
<organism evidence="6 7">
    <name type="scientific">Pontibacter cellulosilyticus</name>
    <dbReference type="NCBI Taxonomy" id="1720253"/>
    <lineage>
        <taxon>Bacteria</taxon>
        <taxon>Pseudomonadati</taxon>
        <taxon>Bacteroidota</taxon>
        <taxon>Cytophagia</taxon>
        <taxon>Cytophagales</taxon>
        <taxon>Hymenobacteraceae</taxon>
        <taxon>Pontibacter</taxon>
    </lineage>
</organism>